<dbReference type="GeneID" id="105017649"/>
<dbReference type="OMA" id="SYQIRVG"/>
<dbReference type="STRING" id="8010.ENSELUP00000005006"/>
<evidence type="ECO:0000313" key="1">
    <source>
        <dbReference type="Ensembl" id="ENSELUP00000005006.2"/>
    </source>
</evidence>
<dbReference type="GeneTree" id="ENSGT00390000018691"/>
<dbReference type="RefSeq" id="XP_010880702.2">
    <property type="nucleotide sequence ID" value="XM_010882400.4"/>
</dbReference>
<reference evidence="1" key="3">
    <citation type="submission" date="2025-08" db="UniProtKB">
        <authorList>
            <consortium name="Ensembl"/>
        </authorList>
    </citation>
    <scope>IDENTIFICATION</scope>
</reference>
<organism evidence="1 2">
    <name type="scientific">Esox lucius</name>
    <name type="common">Northern pike</name>
    <dbReference type="NCBI Taxonomy" id="8010"/>
    <lineage>
        <taxon>Eukaryota</taxon>
        <taxon>Metazoa</taxon>
        <taxon>Chordata</taxon>
        <taxon>Craniata</taxon>
        <taxon>Vertebrata</taxon>
        <taxon>Euteleostomi</taxon>
        <taxon>Actinopterygii</taxon>
        <taxon>Neopterygii</taxon>
        <taxon>Teleostei</taxon>
        <taxon>Protacanthopterygii</taxon>
        <taxon>Esociformes</taxon>
        <taxon>Esocidae</taxon>
        <taxon>Esox</taxon>
    </lineage>
</organism>
<dbReference type="AlphaFoldDB" id="A0A3P8XKB1"/>
<dbReference type="InterPro" id="IPR019188">
    <property type="entry name" value="SNAPC1"/>
</dbReference>
<sequence length="350" mass="40598">MPTGKPRECYLESLVADLEELLARFQQTESVRFEDFSAVWRNMGFGRIFYGSLAGNEMREFCQLSLTTTFSYFLPPYSFQIRVGALYLLYGLYHTQLALPKAKIRIALMDWKEIQNFYQDCVNSQHYDAVYIFKKLITENAVVYTAMPKVLTFHVTKKDQQHKVCEEFRDRPQRVKDLISTDLLEVANIQGHYERLKASVLARSSIAVIQQDLPGRLHSCMLEFLRWQDSHGDCGVAESLDATEEKTQQIECSNRAELLASIKTKSYGHVSEASKSRRHRQVEMDMCVSGTNQIPGVTKYHKRGPSLRARTWKNFGGEGDDQKTQYWLLSAAEEERAALKRPKRQHRFRW</sequence>
<proteinExistence type="predicted"/>
<dbReference type="CTD" id="393233"/>
<dbReference type="OrthoDB" id="20127at2759"/>
<dbReference type="InParanoid" id="A0A3P8XKB1"/>
<reference evidence="1" key="2">
    <citation type="submission" date="2020-02" db="EMBL/GenBank/DDBJ databases">
        <title>Esox lucius (northern pike) genome, fEsoLuc1, primary haplotype.</title>
        <authorList>
            <person name="Myers G."/>
            <person name="Karagic N."/>
            <person name="Meyer A."/>
            <person name="Pippel M."/>
            <person name="Reichard M."/>
            <person name="Winkler S."/>
            <person name="Tracey A."/>
            <person name="Sims Y."/>
            <person name="Howe K."/>
            <person name="Rhie A."/>
            <person name="Formenti G."/>
            <person name="Durbin R."/>
            <person name="Fedrigo O."/>
            <person name="Jarvis E.D."/>
        </authorList>
    </citation>
    <scope>NUCLEOTIDE SEQUENCE [LARGE SCALE GENOMIC DNA]</scope>
</reference>
<keyword evidence="2" id="KW-1185">Reference proteome</keyword>
<dbReference type="GO" id="GO:0043565">
    <property type="term" value="F:sequence-specific DNA binding"/>
    <property type="evidence" value="ECO:0007669"/>
    <property type="project" value="TreeGrafter"/>
</dbReference>
<dbReference type="KEGG" id="els:105017649"/>
<protein>
    <recommendedName>
        <fullName evidence="3">Small nuclear RNA activating complex, polypeptide 1b</fullName>
    </recommendedName>
</protein>
<dbReference type="PANTHER" id="PTHR15131:SF3">
    <property type="entry name" value="SNRNA-ACTIVATING PROTEIN COMPLEX SUBUNIT 1"/>
    <property type="match status" value="1"/>
</dbReference>
<evidence type="ECO:0008006" key="3">
    <source>
        <dbReference type="Google" id="ProtNLM"/>
    </source>
</evidence>
<accession>A0A3P8XKB1</accession>
<dbReference type="Ensembl" id="ENSELUT00000011377.3">
    <property type="protein sequence ID" value="ENSELUP00000005006.2"/>
    <property type="gene ID" value="ENSELUG00000006090.3"/>
</dbReference>
<dbReference type="GO" id="GO:0019185">
    <property type="term" value="C:snRNA-activating protein complex"/>
    <property type="evidence" value="ECO:0007669"/>
    <property type="project" value="TreeGrafter"/>
</dbReference>
<dbReference type="Proteomes" id="UP000265140">
    <property type="component" value="Chromosome 18"/>
</dbReference>
<reference evidence="2" key="1">
    <citation type="journal article" date="2014" name="PLoS ONE">
        <title>The genome and linkage map of the northern pike (Esox lucius): conserved synteny revealed between the salmonid sister group and the Neoteleostei.</title>
        <authorList>
            <person name="Rondeau E.B."/>
            <person name="Minkley D.R."/>
            <person name="Leong J.S."/>
            <person name="Messmer A.M."/>
            <person name="Jantzen J.R."/>
            <person name="von Schalburg K.R."/>
            <person name="Lemon C."/>
            <person name="Bird N.H."/>
            <person name="Koop B.F."/>
        </authorList>
    </citation>
    <scope>NUCLEOTIDE SEQUENCE</scope>
</reference>
<dbReference type="GO" id="GO:0042795">
    <property type="term" value="P:snRNA transcription by RNA polymerase II"/>
    <property type="evidence" value="ECO:0007669"/>
    <property type="project" value="TreeGrafter"/>
</dbReference>
<dbReference type="PANTHER" id="PTHR15131">
    <property type="entry name" value="SMALL NUCLEAR RNA ACTIVATING COMPLEX, POLYPEPTIDE 1"/>
    <property type="match status" value="1"/>
</dbReference>
<evidence type="ECO:0000313" key="2">
    <source>
        <dbReference type="Proteomes" id="UP000265140"/>
    </source>
</evidence>
<name>A0A3P8XKB1_ESOLU</name>
<dbReference type="GO" id="GO:0042796">
    <property type="term" value="P:snRNA transcription by RNA polymerase III"/>
    <property type="evidence" value="ECO:0007669"/>
    <property type="project" value="TreeGrafter"/>
</dbReference>
<reference evidence="1" key="4">
    <citation type="submission" date="2025-09" db="UniProtKB">
        <authorList>
            <consortium name="Ensembl"/>
        </authorList>
    </citation>
    <scope>IDENTIFICATION</scope>
</reference>
<dbReference type="Bgee" id="ENSELUG00000006090">
    <property type="expression patterns" value="Expressed in ovary and 6 other cell types or tissues"/>
</dbReference>
<dbReference type="Pfam" id="PF09808">
    <property type="entry name" value="SNAPC1"/>
    <property type="match status" value="1"/>
</dbReference>